<dbReference type="Proteomes" id="UP000005837">
    <property type="component" value="Unassembled WGS sequence"/>
</dbReference>
<comment type="caution">
    <text evidence="1">The sequence shown here is derived from an EMBL/GenBank/DDBJ whole genome shotgun (WGS) entry which is preliminary data.</text>
</comment>
<organism evidence="1 2">
    <name type="scientific">Eikenella corrodens ATCC 23834</name>
    <dbReference type="NCBI Taxonomy" id="546274"/>
    <lineage>
        <taxon>Bacteria</taxon>
        <taxon>Pseudomonadati</taxon>
        <taxon>Pseudomonadota</taxon>
        <taxon>Betaproteobacteria</taxon>
        <taxon>Neisseriales</taxon>
        <taxon>Neisseriaceae</taxon>
        <taxon>Eikenella</taxon>
    </lineage>
</organism>
<accession>C0DUX8</accession>
<dbReference type="AlphaFoldDB" id="C0DUX8"/>
<evidence type="ECO:0000313" key="2">
    <source>
        <dbReference type="Proteomes" id="UP000005837"/>
    </source>
</evidence>
<name>C0DUX8_EIKCO</name>
<reference evidence="1 2" key="1">
    <citation type="submission" date="2009-01" db="EMBL/GenBank/DDBJ databases">
        <authorList>
            <person name="Fulton L."/>
            <person name="Clifton S."/>
            <person name="Chinwalla A.T."/>
            <person name="Mitreva M."/>
            <person name="Sodergren E."/>
            <person name="Weinstock G."/>
            <person name="Clifton S."/>
            <person name="Dooling D.J."/>
            <person name="Fulton B."/>
            <person name="Minx P."/>
            <person name="Pepin K.H."/>
            <person name="Johnson M."/>
            <person name="Bhonagiri V."/>
            <person name="Nash W.E."/>
            <person name="Mardis E.R."/>
            <person name="Wilson R.K."/>
        </authorList>
    </citation>
    <scope>NUCLEOTIDE SEQUENCE [LARGE SCALE GENOMIC DNA]</scope>
    <source>
        <strain evidence="1 2">ATCC 23834</strain>
    </source>
</reference>
<sequence>MGGYLKRGFSQIALNKMEISVRQIADKNNGIRSRLQVVQVVLQTSQHGSFLILIRSTGHSEFGVDVPNAYNSCNSCLVLPPICRLCHQ</sequence>
<protein>
    <submittedName>
        <fullName evidence="1">Uncharacterized protein</fullName>
    </submittedName>
</protein>
<gene>
    <name evidence="1" type="ORF">EIKCOROL_01167</name>
</gene>
<evidence type="ECO:0000313" key="1">
    <source>
        <dbReference type="EMBL" id="EEG24149.1"/>
    </source>
</evidence>
<proteinExistence type="predicted"/>
<dbReference type="EMBL" id="ACEA01000018">
    <property type="protein sequence ID" value="EEG24149.1"/>
    <property type="molecule type" value="Genomic_DNA"/>
</dbReference>
<dbReference type="HOGENOM" id="CLU_2464185_0_0_4"/>